<proteinExistence type="predicted"/>
<dbReference type="PANTHER" id="PTHR10285">
    <property type="entry name" value="URIDINE KINASE"/>
    <property type="match status" value="1"/>
</dbReference>
<dbReference type="eggNOG" id="COG0572">
    <property type="taxonomic scope" value="Bacteria"/>
</dbReference>
<reference evidence="2 3" key="1">
    <citation type="submission" date="2014-09" db="EMBL/GenBank/DDBJ databases">
        <title>Using Illumina technology Improving SMRT sequencing Genome Assembly by RASTools.</title>
        <authorList>
            <person name="Zhou Y."/>
            <person name="Ma T."/>
            <person name="Liu T."/>
        </authorList>
    </citation>
    <scope>NUCLEOTIDE SEQUENCE [LARGE SCALE GENOMIC DNA]</scope>
    <source>
        <strain evidence="2 3">ATCC 55669</strain>
    </source>
</reference>
<gene>
    <name evidence="2" type="ORF">MC45_02565</name>
</gene>
<name>A0A097EK51_9SPHN</name>
<organism evidence="2 3">
    <name type="scientific">Sphingomonas taxi</name>
    <dbReference type="NCBI Taxonomy" id="1549858"/>
    <lineage>
        <taxon>Bacteria</taxon>
        <taxon>Pseudomonadati</taxon>
        <taxon>Pseudomonadota</taxon>
        <taxon>Alphaproteobacteria</taxon>
        <taxon>Sphingomonadales</taxon>
        <taxon>Sphingomonadaceae</taxon>
        <taxon>Sphingomonas</taxon>
    </lineage>
</organism>
<dbReference type="GO" id="GO:0016301">
    <property type="term" value="F:kinase activity"/>
    <property type="evidence" value="ECO:0007669"/>
    <property type="project" value="InterPro"/>
</dbReference>
<evidence type="ECO:0000313" key="2">
    <source>
        <dbReference type="EMBL" id="AIT07944.1"/>
    </source>
</evidence>
<dbReference type="NCBIfam" id="NF006743">
    <property type="entry name" value="PRK09270.1-2"/>
    <property type="match status" value="1"/>
</dbReference>
<accession>A0A097EK51</accession>
<dbReference type="InterPro" id="IPR003593">
    <property type="entry name" value="AAA+_ATPase"/>
</dbReference>
<feature type="domain" description="AAA+ ATPase" evidence="1">
    <location>
        <begin position="9"/>
        <end position="163"/>
    </location>
</feature>
<dbReference type="EMBL" id="CP009571">
    <property type="protein sequence ID" value="AIT07944.1"/>
    <property type="molecule type" value="Genomic_DNA"/>
</dbReference>
<keyword evidence="3" id="KW-1185">Reference proteome</keyword>
<dbReference type="KEGG" id="stax:MC45_02565"/>
<evidence type="ECO:0000259" key="1">
    <source>
        <dbReference type="SMART" id="SM00382"/>
    </source>
</evidence>
<dbReference type="InterPro" id="IPR006083">
    <property type="entry name" value="PRK/URK"/>
</dbReference>
<dbReference type="HOGENOM" id="CLU_067202_2_1_5"/>
<dbReference type="AlphaFoldDB" id="A0A097EK51"/>
<dbReference type="Proteomes" id="UP000033200">
    <property type="component" value="Chromosome"/>
</dbReference>
<evidence type="ECO:0000313" key="3">
    <source>
        <dbReference type="Proteomes" id="UP000033200"/>
    </source>
</evidence>
<dbReference type="InterPro" id="IPR027417">
    <property type="entry name" value="P-loop_NTPase"/>
</dbReference>
<dbReference type="GO" id="GO:0005524">
    <property type="term" value="F:ATP binding"/>
    <property type="evidence" value="ECO:0007669"/>
    <property type="project" value="InterPro"/>
</dbReference>
<dbReference type="SMART" id="SM00382">
    <property type="entry name" value="AAA"/>
    <property type="match status" value="1"/>
</dbReference>
<sequence>MHALLARRGRALLGVVGPPGAGKSTLADRIARQFADRSVVVPMDGFHLANAELDRLGRRDRKGAPDTFDVAGFVALLDRLRHPVAGETVYAPRFERAIEEAIAGAIPVPAGTPLVVVEGNYLLLDGPWSPVRGLLDRCCYVRTPPAQRRDWLLARHMAFGRSRAEALDWIDRTDEPNAVLIERSAMRADLAVDVTPG</sequence>
<dbReference type="SUPFAM" id="SSF52540">
    <property type="entry name" value="P-loop containing nucleoside triphosphate hydrolases"/>
    <property type="match status" value="1"/>
</dbReference>
<dbReference type="Pfam" id="PF00485">
    <property type="entry name" value="PRK"/>
    <property type="match status" value="1"/>
</dbReference>
<dbReference type="Gene3D" id="3.40.50.300">
    <property type="entry name" value="P-loop containing nucleotide triphosphate hydrolases"/>
    <property type="match status" value="1"/>
</dbReference>
<dbReference type="STRING" id="1549858.MC45_02565"/>
<protein>
    <recommendedName>
        <fullName evidence="1">AAA+ ATPase domain-containing protein</fullName>
    </recommendedName>
</protein>